<organism evidence="2 3">
    <name type="scientific">Sphagnum jensenii</name>
    <dbReference type="NCBI Taxonomy" id="128206"/>
    <lineage>
        <taxon>Eukaryota</taxon>
        <taxon>Viridiplantae</taxon>
        <taxon>Streptophyta</taxon>
        <taxon>Embryophyta</taxon>
        <taxon>Bryophyta</taxon>
        <taxon>Sphagnophytina</taxon>
        <taxon>Sphagnopsida</taxon>
        <taxon>Sphagnales</taxon>
        <taxon>Sphagnaceae</taxon>
        <taxon>Sphagnum</taxon>
    </lineage>
</organism>
<evidence type="ECO:0000313" key="3">
    <source>
        <dbReference type="Proteomes" id="UP001497522"/>
    </source>
</evidence>
<name>A0ABP1A7X1_9BRYO</name>
<gene>
    <name evidence="2" type="ORF">CSSPJE1EN2_LOCUS1616</name>
</gene>
<reference evidence="2 3" key="1">
    <citation type="submission" date="2024-03" db="EMBL/GenBank/DDBJ databases">
        <authorList>
            <consortium name="ELIXIR-Norway"/>
            <consortium name="Elixir Norway"/>
        </authorList>
    </citation>
    <scope>NUCLEOTIDE SEQUENCE [LARGE SCALE GENOMIC DNA]</scope>
</reference>
<feature type="region of interest" description="Disordered" evidence="1">
    <location>
        <begin position="1"/>
        <end position="32"/>
    </location>
</feature>
<dbReference type="EMBL" id="OZ023702">
    <property type="protein sequence ID" value="CAK9858621.1"/>
    <property type="molecule type" value="Genomic_DNA"/>
</dbReference>
<feature type="compositionally biased region" description="Basic and acidic residues" evidence="1">
    <location>
        <begin position="1"/>
        <end position="10"/>
    </location>
</feature>
<accession>A0ABP1A7X1</accession>
<keyword evidence="3" id="KW-1185">Reference proteome</keyword>
<dbReference type="Proteomes" id="UP001497522">
    <property type="component" value="Chromosome 1"/>
</dbReference>
<proteinExistence type="predicted"/>
<feature type="compositionally biased region" description="Basic and acidic residues" evidence="1">
    <location>
        <begin position="17"/>
        <end position="26"/>
    </location>
</feature>
<protein>
    <submittedName>
        <fullName evidence="2">Uncharacterized protein</fullName>
    </submittedName>
</protein>
<evidence type="ECO:0000256" key="1">
    <source>
        <dbReference type="SAM" id="MobiDB-lite"/>
    </source>
</evidence>
<evidence type="ECO:0000313" key="2">
    <source>
        <dbReference type="EMBL" id="CAK9858621.1"/>
    </source>
</evidence>
<sequence length="121" mass="13831">MEESVHERCGKGSKQGGKQEDQKEADCTLEPPPPRLFSGLFWINKTSHCWNEDGIAARNQLQTIPVSADHTKYVNGCRLQPRGLRVLAREKMGHRVREWDDESKQTDCNLYPQINRLQSGP</sequence>